<dbReference type="SUPFAM" id="SSF52172">
    <property type="entry name" value="CheY-like"/>
    <property type="match status" value="1"/>
</dbReference>
<feature type="modified residue" description="4-aspartylphosphate" evidence="2">
    <location>
        <position position="70"/>
    </location>
</feature>
<organism evidence="4 5">
    <name type="scientific">Cognatishimia maritima</name>
    <dbReference type="NCBI Taxonomy" id="870908"/>
    <lineage>
        <taxon>Bacteria</taxon>
        <taxon>Pseudomonadati</taxon>
        <taxon>Pseudomonadota</taxon>
        <taxon>Alphaproteobacteria</taxon>
        <taxon>Rhodobacterales</taxon>
        <taxon>Paracoccaceae</taxon>
        <taxon>Cognatishimia</taxon>
    </lineage>
</organism>
<dbReference type="Gene3D" id="3.40.50.2300">
    <property type="match status" value="1"/>
</dbReference>
<gene>
    <name evidence="4" type="ORF">SAMN04488044_1029</name>
</gene>
<dbReference type="Pfam" id="PF00072">
    <property type="entry name" value="Response_reg"/>
    <property type="match status" value="1"/>
</dbReference>
<evidence type="ECO:0000256" key="1">
    <source>
        <dbReference type="ARBA" id="ARBA00022553"/>
    </source>
</evidence>
<dbReference type="OrthoDB" id="7831674at2"/>
<sequence length="236" mass="25193">MDEFSGHLTTPTADRPLMGMTVLVVEDSRYASDALRLMCLKSGARIRRADCLASAHRHLRVYRPSVAIIDLGLPDGSGLALIRELNAASPRVEALLAMSGDAHLGPAARAAGADRFLAKPLMSLAAFQQAVLGVLPRDKQPDVLRALPVSKIVPDHIAFLDDLSHAADLLIGTPDRATLSYVAQFLSGVARSAGDTALIRSTDHLLSALYKNKESAPHLALLTTLLSGHLDKREAV</sequence>
<name>A0A1M5KNL6_9RHOB</name>
<feature type="domain" description="Response regulatory" evidence="3">
    <location>
        <begin position="21"/>
        <end position="134"/>
    </location>
</feature>
<dbReference type="Proteomes" id="UP000184211">
    <property type="component" value="Unassembled WGS sequence"/>
</dbReference>
<dbReference type="PANTHER" id="PTHR44591">
    <property type="entry name" value="STRESS RESPONSE REGULATOR PROTEIN 1"/>
    <property type="match status" value="1"/>
</dbReference>
<reference evidence="5" key="1">
    <citation type="submission" date="2016-11" db="EMBL/GenBank/DDBJ databases">
        <authorList>
            <person name="Varghese N."/>
            <person name="Submissions S."/>
        </authorList>
    </citation>
    <scope>NUCLEOTIDE SEQUENCE [LARGE SCALE GENOMIC DNA]</scope>
    <source>
        <strain evidence="5">DSM 28223</strain>
    </source>
</reference>
<dbReference type="InterPro" id="IPR011006">
    <property type="entry name" value="CheY-like_superfamily"/>
</dbReference>
<evidence type="ECO:0000313" key="4">
    <source>
        <dbReference type="EMBL" id="SHG54404.1"/>
    </source>
</evidence>
<evidence type="ECO:0000256" key="2">
    <source>
        <dbReference type="PROSITE-ProRule" id="PRU00169"/>
    </source>
</evidence>
<accession>A0A1M5KNL6</accession>
<dbReference type="EMBL" id="FQWM01000001">
    <property type="protein sequence ID" value="SHG54404.1"/>
    <property type="molecule type" value="Genomic_DNA"/>
</dbReference>
<dbReference type="InterPro" id="IPR050595">
    <property type="entry name" value="Bact_response_regulator"/>
</dbReference>
<dbReference type="STRING" id="870908.SAMN04488044_1029"/>
<dbReference type="PROSITE" id="PS50110">
    <property type="entry name" value="RESPONSE_REGULATORY"/>
    <property type="match status" value="1"/>
</dbReference>
<dbReference type="RefSeq" id="WP_072791285.1">
    <property type="nucleotide sequence ID" value="NZ_FQWM01000001.1"/>
</dbReference>
<proteinExistence type="predicted"/>
<keyword evidence="1 2" id="KW-0597">Phosphoprotein</keyword>
<dbReference type="PANTHER" id="PTHR44591:SF3">
    <property type="entry name" value="RESPONSE REGULATORY DOMAIN-CONTAINING PROTEIN"/>
    <property type="match status" value="1"/>
</dbReference>
<dbReference type="GO" id="GO:0000160">
    <property type="term" value="P:phosphorelay signal transduction system"/>
    <property type="evidence" value="ECO:0007669"/>
    <property type="project" value="InterPro"/>
</dbReference>
<dbReference type="InterPro" id="IPR001789">
    <property type="entry name" value="Sig_transdc_resp-reg_receiver"/>
</dbReference>
<dbReference type="SMART" id="SM00448">
    <property type="entry name" value="REC"/>
    <property type="match status" value="1"/>
</dbReference>
<dbReference type="AlphaFoldDB" id="A0A1M5KNL6"/>
<evidence type="ECO:0000259" key="3">
    <source>
        <dbReference type="PROSITE" id="PS50110"/>
    </source>
</evidence>
<keyword evidence="5" id="KW-1185">Reference proteome</keyword>
<evidence type="ECO:0000313" key="5">
    <source>
        <dbReference type="Proteomes" id="UP000184211"/>
    </source>
</evidence>
<protein>
    <submittedName>
        <fullName evidence="4">Response regulator receiver domain-containing protein</fullName>
    </submittedName>
</protein>
<dbReference type="CDD" id="cd00156">
    <property type="entry name" value="REC"/>
    <property type="match status" value="1"/>
</dbReference>